<dbReference type="Pfam" id="PF13304">
    <property type="entry name" value="AAA_21"/>
    <property type="match status" value="1"/>
</dbReference>
<keyword evidence="2" id="KW-0067">ATP-binding</keyword>
<feature type="non-terminal residue" evidence="2">
    <location>
        <position position="1"/>
    </location>
</feature>
<dbReference type="SUPFAM" id="SSF52540">
    <property type="entry name" value="P-loop containing nucleoside triphosphate hydrolases"/>
    <property type="match status" value="1"/>
</dbReference>
<proteinExistence type="predicted"/>
<dbReference type="GO" id="GO:0016887">
    <property type="term" value="F:ATP hydrolysis activity"/>
    <property type="evidence" value="ECO:0007669"/>
    <property type="project" value="InterPro"/>
</dbReference>
<gene>
    <name evidence="2" type="ORF">HLB00_09535</name>
</gene>
<evidence type="ECO:0000313" key="3">
    <source>
        <dbReference type="Proteomes" id="UP000546917"/>
    </source>
</evidence>
<dbReference type="InterPro" id="IPR027417">
    <property type="entry name" value="P-loop_NTPase"/>
</dbReference>
<dbReference type="GO" id="GO:0005524">
    <property type="term" value="F:ATP binding"/>
    <property type="evidence" value="ECO:0007669"/>
    <property type="project" value="UniProtKB-KW"/>
</dbReference>
<dbReference type="PANTHER" id="PTHR40396:SF1">
    <property type="entry name" value="ATPASE AAA-TYPE CORE DOMAIN-CONTAINING PROTEIN"/>
    <property type="match status" value="1"/>
</dbReference>
<evidence type="ECO:0000259" key="1">
    <source>
        <dbReference type="Pfam" id="PF13304"/>
    </source>
</evidence>
<sequence length="120" mass="13658">HKIMDTIPNLPLGFYKLLMILELIEQKPEILVIDEIENSLHEKMIEYIIDAITVRGIKTIISTHSPMVVDLVDLKNILIVKMVNNQTKVERITNPKQKSESLIKEGITPSESLLYGGIDH</sequence>
<dbReference type="AlphaFoldDB" id="A0A7K4FRV1"/>
<dbReference type="Proteomes" id="UP000546917">
    <property type="component" value="Unassembled WGS sequence"/>
</dbReference>
<organism evidence="2 3">
    <name type="scientific">Ferroplasma acidiphilum</name>
    <dbReference type="NCBI Taxonomy" id="74969"/>
    <lineage>
        <taxon>Archaea</taxon>
        <taxon>Methanobacteriati</taxon>
        <taxon>Thermoplasmatota</taxon>
        <taxon>Thermoplasmata</taxon>
        <taxon>Thermoplasmatales</taxon>
        <taxon>Ferroplasmaceae</taxon>
        <taxon>Ferroplasma</taxon>
    </lineage>
</organism>
<protein>
    <submittedName>
        <fullName evidence="2">ATP-binding protein</fullName>
    </submittedName>
</protein>
<feature type="domain" description="ATPase AAA-type core" evidence="1">
    <location>
        <begin position="7"/>
        <end position="70"/>
    </location>
</feature>
<reference evidence="2 3" key="1">
    <citation type="submission" date="2020-05" db="EMBL/GenBank/DDBJ databases">
        <authorList>
            <person name="Zhang R."/>
        </authorList>
    </citation>
    <scope>NUCLEOTIDE SEQUENCE [LARGE SCALE GENOMIC DNA]</scope>
    <source>
        <strain evidence="2 3">DSM 28986</strain>
    </source>
</reference>
<dbReference type="EMBL" id="JABGBP010000421">
    <property type="protein sequence ID" value="NOL61058.1"/>
    <property type="molecule type" value="Genomic_DNA"/>
</dbReference>
<accession>A0A7K4FRV1</accession>
<dbReference type="InterPro" id="IPR003959">
    <property type="entry name" value="ATPase_AAA_core"/>
</dbReference>
<comment type="caution">
    <text evidence="2">The sequence shown here is derived from an EMBL/GenBank/DDBJ whole genome shotgun (WGS) entry which is preliminary data.</text>
</comment>
<dbReference type="Gene3D" id="3.40.50.300">
    <property type="entry name" value="P-loop containing nucleotide triphosphate hydrolases"/>
    <property type="match status" value="1"/>
</dbReference>
<dbReference type="RefSeq" id="WP_171482101.1">
    <property type="nucleotide sequence ID" value="NZ_JABGBP010000421.1"/>
</dbReference>
<evidence type="ECO:0000313" key="2">
    <source>
        <dbReference type="EMBL" id="NOL61058.1"/>
    </source>
</evidence>
<dbReference type="PANTHER" id="PTHR40396">
    <property type="entry name" value="ATPASE-LIKE PROTEIN"/>
    <property type="match status" value="1"/>
</dbReference>
<keyword evidence="2" id="KW-0547">Nucleotide-binding</keyword>
<name>A0A7K4FRV1_9ARCH</name>